<dbReference type="eggNOG" id="ENOG50330Z0">
    <property type="taxonomic scope" value="Bacteria"/>
</dbReference>
<protein>
    <submittedName>
        <fullName evidence="1">Uncharacterized protein family (UPF0175)</fullName>
    </submittedName>
</protein>
<evidence type="ECO:0000313" key="2">
    <source>
        <dbReference type="Proteomes" id="UP000010482"/>
    </source>
</evidence>
<reference evidence="1" key="1">
    <citation type="submission" date="2012-04" db="EMBL/GenBank/DDBJ databases">
        <title>Finished genome of Dactylococcopsis salina PCC 8305.</title>
        <authorList>
            <consortium name="US DOE Joint Genome Institute"/>
            <person name="Gugger M."/>
            <person name="Coursin T."/>
            <person name="Rippka R."/>
            <person name="Tandeau De Marsac N."/>
            <person name="Huntemann M."/>
            <person name="Wei C.-L."/>
            <person name="Han J."/>
            <person name="Detter J.C."/>
            <person name="Han C."/>
            <person name="Tapia R."/>
            <person name="Daligault H."/>
            <person name="Chen A."/>
            <person name="Krypides N."/>
            <person name="Mavromatis K."/>
            <person name="Markowitz V."/>
            <person name="Szeto E."/>
            <person name="Ivanova N."/>
            <person name="Ovchinnikova G."/>
            <person name="Pagani I."/>
            <person name="Pati A."/>
            <person name="Goodwin L."/>
            <person name="Peters L."/>
            <person name="Pitluck S."/>
            <person name="Woyke T."/>
            <person name="Kerfeld C."/>
        </authorList>
    </citation>
    <scope>NUCLEOTIDE SEQUENCE [LARGE SCALE GENOMIC DNA]</scope>
    <source>
        <strain evidence="1">PCC 8305</strain>
    </source>
</reference>
<dbReference type="PATRIC" id="fig|13035.3.peg.3913"/>
<dbReference type="HOGENOM" id="CLU_185389_0_0_3"/>
<accession>K9YZN1</accession>
<keyword evidence="2" id="KW-1185">Reference proteome</keyword>
<sequence>MTTYFPNQNQTESLQIQFTLSVYNIPESVQKKATAKAKEAYIMTLLEAGEISSGKAATLLGIPRVKVIQRMGEWGISLFDDSLELEDLKQEIEQANLILDQDSQ</sequence>
<dbReference type="AlphaFoldDB" id="K9YZN1"/>
<proteinExistence type="predicted"/>
<dbReference type="EMBL" id="CP003944">
    <property type="protein sequence ID" value="AFZ51947.1"/>
    <property type="molecule type" value="Genomic_DNA"/>
</dbReference>
<organism evidence="1 2">
    <name type="scientific">Dactylococcopsis salina (strain PCC 8305)</name>
    <name type="common">Myxobactron salinum</name>
    <dbReference type="NCBI Taxonomy" id="13035"/>
    <lineage>
        <taxon>Bacteria</taxon>
        <taxon>Bacillati</taxon>
        <taxon>Cyanobacteriota</taxon>
        <taxon>Cyanophyceae</taxon>
        <taxon>Nodosilineales</taxon>
        <taxon>Cymatolegaceae</taxon>
        <taxon>Dactylococcopsis</taxon>
    </lineage>
</organism>
<dbReference type="Proteomes" id="UP000010482">
    <property type="component" value="Chromosome"/>
</dbReference>
<evidence type="ECO:0000313" key="1">
    <source>
        <dbReference type="EMBL" id="AFZ51947.1"/>
    </source>
</evidence>
<gene>
    <name evidence="1" type="ORF">Dacsa_3456</name>
</gene>
<dbReference type="STRING" id="13035.Dacsa_3456"/>
<dbReference type="RefSeq" id="WP_015230921.1">
    <property type="nucleotide sequence ID" value="NC_019780.1"/>
</dbReference>
<dbReference type="Pfam" id="PF03683">
    <property type="entry name" value="UPF0175"/>
    <property type="match status" value="1"/>
</dbReference>
<dbReference type="InterPro" id="IPR005368">
    <property type="entry name" value="UPF0175"/>
</dbReference>
<name>K9YZN1_DACS8</name>
<dbReference type="KEGG" id="dsl:Dacsa_3456"/>
<dbReference type="OrthoDB" id="331726at2"/>